<keyword evidence="2" id="KW-1185">Reference proteome</keyword>
<protein>
    <submittedName>
        <fullName evidence="1">Serine/threonine protein kinase</fullName>
    </submittedName>
</protein>
<keyword evidence="1" id="KW-0723">Serine/threonine-protein kinase</keyword>
<reference evidence="1" key="1">
    <citation type="journal article" date="2015" name="ISME J.">
        <title>Draft Genome Sequence of Streptomyces incarnatus NRRL8089, which Produces the Nucleoside Antibiotic Sinefungin.</title>
        <authorList>
            <person name="Oshima K."/>
            <person name="Hattori M."/>
            <person name="Shimizu H."/>
            <person name="Fukuda K."/>
            <person name="Nemoto M."/>
            <person name="Inagaki K."/>
            <person name="Tamura T."/>
        </authorList>
    </citation>
    <scope>NUCLEOTIDE SEQUENCE</scope>
    <source>
        <strain evidence="1">FACHB-1375</strain>
    </source>
</reference>
<keyword evidence="1" id="KW-0418">Kinase</keyword>
<dbReference type="SUPFAM" id="SSF53795">
    <property type="entry name" value="PEP carboxykinase-like"/>
    <property type="match status" value="1"/>
</dbReference>
<dbReference type="AlphaFoldDB" id="A0A926ZHI4"/>
<sequence>MLFYSVYGLQLHSNGPIPGLVPLQITSEVDVRVWLSCVPPWWEDIPEVLHRVSYVSPYQDECGQPILRVWKIDDRYFRLLYCDRTEFIVDRSGTEIWATWPDNLSLEDTATYLLGPILGFLLRLRGVVCLHASSVQVGDKCIAIVGPAGAGKSTTVAAFAKAGFPILSDDVLPLLARHNSYLVQSAYPRVRLWPKSVEILYGMPDALPCLTPNWDKRYLDLTQAGYEFRHQSLPLGAIYMLGDRITSSAAPFIETVPAHTGLITLVANTYASNLIDKSMRGQEFDLLSRVVTNVPLRRVTPHADPVYLSKLCDLILEDFERLANN</sequence>
<proteinExistence type="predicted"/>
<reference evidence="1" key="2">
    <citation type="submission" date="2020-08" db="EMBL/GenBank/DDBJ databases">
        <authorList>
            <person name="Chen M."/>
            <person name="Teng W."/>
            <person name="Zhao L."/>
            <person name="Hu C."/>
            <person name="Zhou Y."/>
            <person name="Han B."/>
            <person name="Song L."/>
            <person name="Shu W."/>
        </authorList>
    </citation>
    <scope>NUCLEOTIDE SEQUENCE</scope>
    <source>
        <strain evidence="1">FACHB-1375</strain>
    </source>
</reference>
<dbReference type="RefSeq" id="WP_190465578.1">
    <property type="nucleotide sequence ID" value="NZ_JACJPW010000040.1"/>
</dbReference>
<dbReference type="Gene3D" id="3.40.50.300">
    <property type="entry name" value="P-loop containing nucleotide triphosphate hydrolases"/>
    <property type="match status" value="1"/>
</dbReference>
<dbReference type="GO" id="GO:0004674">
    <property type="term" value="F:protein serine/threonine kinase activity"/>
    <property type="evidence" value="ECO:0007669"/>
    <property type="project" value="UniProtKB-KW"/>
</dbReference>
<gene>
    <name evidence="1" type="ORF">H6G03_16345</name>
</gene>
<organism evidence="1 2">
    <name type="scientific">Aerosakkonema funiforme FACHB-1375</name>
    <dbReference type="NCBI Taxonomy" id="2949571"/>
    <lineage>
        <taxon>Bacteria</taxon>
        <taxon>Bacillati</taxon>
        <taxon>Cyanobacteriota</taxon>
        <taxon>Cyanophyceae</taxon>
        <taxon>Oscillatoriophycideae</taxon>
        <taxon>Aerosakkonematales</taxon>
        <taxon>Aerosakkonemataceae</taxon>
        <taxon>Aerosakkonema</taxon>
    </lineage>
</organism>
<name>A0A926ZHI4_9CYAN</name>
<keyword evidence="1" id="KW-0808">Transferase</keyword>
<comment type="caution">
    <text evidence="1">The sequence shown here is derived from an EMBL/GenBank/DDBJ whole genome shotgun (WGS) entry which is preliminary data.</text>
</comment>
<evidence type="ECO:0000313" key="2">
    <source>
        <dbReference type="Proteomes" id="UP000641646"/>
    </source>
</evidence>
<evidence type="ECO:0000313" key="1">
    <source>
        <dbReference type="EMBL" id="MBD2182649.1"/>
    </source>
</evidence>
<accession>A0A926ZHI4</accession>
<dbReference type="EMBL" id="JACJPW010000040">
    <property type="protein sequence ID" value="MBD2182649.1"/>
    <property type="molecule type" value="Genomic_DNA"/>
</dbReference>
<dbReference type="Proteomes" id="UP000641646">
    <property type="component" value="Unassembled WGS sequence"/>
</dbReference>
<dbReference type="InterPro" id="IPR027417">
    <property type="entry name" value="P-loop_NTPase"/>
</dbReference>